<dbReference type="InterPro" id="IPR036388">
    <property type="entry name" value="WH-like_DNA-bd_sf"/>
</dbReference>
<dbReference type="InterPro" id="IPR029016">
    <property type="entry name" value="GAF-like_dom_sf"/>
</dbReference>
<evidence type="ECO:0000256" key="1">
    <source>
        <dbReference type="ARBA" id="ARBA00023015"/>
    </source>
</evidence>
<dbReference type="RefSeq" id="WP_121923727.1">
    <property type="nucleotide sequence ID" value="NZ_REFO01000016.1"/>
</dbReference>
<evidence type="ECO:0000259" key="5">
    <source>
        <dbReference type="PROSITE" id="PS51078"/>
    </source>
</evidence>
<dbReference type="AlphaFoldDB" id="A0A3M0B8W8"/>
<evidence type="ECO:0000256" key="2">
    <source>
        <dbReference type="ARBA" id="ARBA00023125"/>
    </source>
</evidence>
<dbReference type="GO" id="GO:0045892">
    <property type="term" value="P:negative regulation of DNA-templated transcription"/>
    <property type="evidence" value="ECO:0007669"/>
    <property type="project" value="TreeGrafter"/>
</dbReference>
<dbReference type="SMART" id="SM00346">
    <property type="entry name" value="HTH_ICLR"/>
    <property type="match status" value="1"/>
</dbReference>
<keyword evidence="2 6" id="KW-0238">DNA-binding</keyword>
<organism evidence="6 7">
    <name type="scientific">Hydrogenothermus marinus</name>
    <dbReference type="NCBI Taxonomy" id="133270"/>
    <lineage>
        <taxon>Bacteria</taxon>
        <taxon>Pseudomonadati</taxon>
        <taxon>Aquificota</taxon>
        <taxon>Aquificia</taxon>
        <taxon>Aquificales</taxon>
        <taxon>Hydrogenothermaceae</taxon>
        <taxon>Hydrogenothermus</taxon>
    </lineage>
</organism>
<feature type="domain" description="HTH iclR-type" evidence="4">
    <location>
        <begin position="11"/>
        <end position="72"/>
    </location>
</feature>
<dbReference type="OrthoDB" id="9791752at2"/>
<keyword evidence="7" id="KW-1185">Reference proteome</keyword>
<dbReference type="PROSITE" id="PS51078">
    <property type="entry name" value="ICLR_ED"/>
    <property type="match status" value="1"/>
</dbReference>
<dbReference type="SUPFAM" id="SSF55781">
    <property type="entry name" value="GAF domain-like"/>
    <property type="match status" value="1"/>
</dbReference>
<keyword evidence="1" id="KW-0805">Transcription regulation</keyword>
<dbReference type="PANTHER" id="PTHR30136">
    <property type="entry name" value="HELIX-TURN-HELIX TRANSCRIPTIONAL REGULATOR, ICLR FAMILY"/>
    <property type="match status" value="1"/>
</dbReference>
<sequence length="264" mass="30926">MGKRIKKEYIVHNVEVAFQILFFLSKHSKSTFEEIQKGINISTYQLQKIINILLNRGYIDFNKEEKVYSLGIKNFEVGYSYLSNVEIRKLAKPYLQYLGETIKENVYLAVRSGWEIVYIDAYEVDRPVIVKSRVGRLLPMYASASGKVHLAYMEQHELEEFFNNIKLLPYTDKTITDKEKLLEHVKLVRQQGFAIDDEEWEKEVRCLSVPVFDYKKEVAAAITLSGPSFRITNDNLMNIKNLFIEKSKELSERLGYTEEWEVIL</sequence>
<keyword evidence="3" id="KW-0804">Transcription</keyword>
<dbReference type="GO" id="GO:0003700">
    <property type="term" value="F:DNA-binding transcription factor activity"/>
    <property type="evidence" value="ECO:0007669"/>
    <property type="project" value="TreeGrafter"/>
</dbReference>
<dbReference type="Gene3D" id="1.10.10.10">
    <property type="entry name" value="Winged helix-like DNA-binding domain superfamily/Winged helix DNA-binding domain"/>
    <property type="match status" value="1"/>
</dbReference>
<protein>
    <submittedName>
        <fullName evidence="6">DNA-binding IclR family transcriptional regulator</fullName>
    </submittedName>
</protein>
<dbReference type="Gene3D" id="3.30.450.40">
    <property type="match status" value="1"/>
</dbReference>
<dbReference type="SUPFAM" id="SSF46785">
    <property type="entry name" value="Winged helix' DNA-binding domain"/>
    <property type="match status" value="1"/>
</dbReference>
<gene>
    <name evidence="6" type="ORF">CLV39_1633</name>
</gene>
<dbReference type="GO" id="GO:0003677">
    <property type="term" value="F:DNA binding"/>
    <property type="evidence" value="ECO:0007669"/>
    <property type="project" value="UniProtKB-KW"/>
</dbReference>
<dbReference type="InterPro" id="IPR005471">
    <property type="entry name" value="Tscrpt_reg_IclR_N"/>
</dbReference>
<reference evidence="6 7" key="1">
    <citation type="submission" date="2018-10" db="EMBL/GenBank/DDBJ databases">
        <title>Genomic Encyclopedia of Archaeal and Bacterial Type Strains, Phase II (KMG-II): from individual species to whole genera.</title>
        <authorList>
            <person name="Goeker M."/>
        </authorList>
    </citation>
    <scope>NUCLEOTIDE SEQUENCE [LARGE SCALE GENOMIC DNA]</scope>
    <source>
        <strain evidence="6 7">VM1</strain>
    </source>
</reference>
<dbReference type="Proteomes" id="UP000280842">
    <property type="component" value="Unassembled WGS sequence"/>
</dbReference>
<dbReference type="Pfam" id="PF01614">
    <property type="entry name" value="IclR_C"/>
    <property type="match status" value="1"/>
</dbReference>
<feature type="domain" description="IclR-ED" evidence="5">
    <location>
        <begin position="73"/>
        <end position="256"/>
    </location>
</feature>
<dbReference type="InterPro" id="IPR036390">
    <property type="entry name" value="WH_DNA-bd_sf"/>
</dbReference>
<proteinExistence type="predicted"/>
<evidence type="ECO:0000313" key="7">
    <source>
        <dbReference type="Proteomes" id="UP000280842"/>
    </source>
</evidence>
<dbReference type="PANTHER" id="PTHR30136:SF7">
    <property type="entry name" value="HTH-TYPE TRANSCRIPTIONAL REGULATOR KDGR-RELATED"/>
    <property type="match status" value="1"/>
</dbReference>
<accession>A0A3M0B8W8</accession>
<dbReference type="EMBL" id="REFO01000016">
    <property type="protein sequence ID" value="RMA92579.1"/>
    <property type="molecule type" value="Genomic_DNA"/>
</dbReference>
<dbReference type="PROSITE" id="PS51077">
    <property type="entry name" value="HTH_ICLR"/>
    <property type="match status" value="1"/>
</dbReference>
<dbReference type="InterPro" id="IPR050707">
    <property type="entry name" value="HTH_MetabolicPath_Reg"/>
</dbReference>
<evidence type="ECO:0000259" key="4">
    <source>
        <dbReference type="PROSITE" id="PS51077"/>
    </source>
</evidence>
<evidence type="ECO:0000313" key="6">
    <source>
        <dbReference type="EMBL" id="RMA92579.1"/>
    </source>
</evidence>
<name>A0A3M0B8W8_9AQUI</name>
<evidence type="ECO:0000256" key="3">
    <source>
        <dbReference type="ARBA" id="ARBA00023163"/>
    </source>
</evidence>
<dbReference type="InterPro" id="IPR014757">
    <property type="entry name" value="Tscrpt_reg_IclR_C"/>
</dbReference>
<comment type="caution">
    <text evidence="6">The sequence shown here is derived from an EMBL/GenBank/DDBJ whole genome shotgun (WGS) entry which is preliminary data.</text>
</comment>